<reference evidence="2 3" key="1">
    <citation type="submission" date="2018-08" db="EMBL/GenBank/DDBJ databases">
        <title>A genome reference for cultivated species of the human gut microbiota.</title>
        <authorList>
            <person name="Zou Y."/>
            <person name="Xue W."/>
            <person name="Luo G."/>
        </authorList>
    </citation>
    <scope>NUCLEOTIDE SEQUENCE [LARGE SCALE GENOMIC DNA]</scope>
    <source>
        <strain evidence="2 3">OM06-4</strain>
    </source>
</reference>
<dbReference type="Proteomes" id="UP001211987">
    <property type="component" value="Unassembled WGS sequence"/>
</dbReference>
<evidence type="ECO:0000313" key="3">
    <source>
        <dbReference type="Proteomes" id="UP000261032"/>
    </source>
</evidence>
<name>A0A3E3EDR6_9FIRM</name>
<gene>
    <name evidence="2" type="ORF">DXB93_07710</name>
    <name evidence="1" type="ORF">PM738_09260</name>
</gene>
<evidence type="ECO:0000313" key="1">
    <source>
        <dbReference type="EMBL" id="MDB7083988.1"/>
    </source>
</evidence>
<reference evidence="1" key="2">
    <citation type="submission" date="2023-01" db="EMBL/GenBank/DDBJ databases">
        <title>Human gut microbiome strain richness.</title>
        <authorList>
            <person name="Chen-Liaw A."/>
        </authorList>
    </citation>
    <scope>NUCLEOTIDE SEQUENCE</scope>
    <source>
        <strain evidence="1">1001217st2_G6_1001217B_191108</strain>
    </source>
</reference>
<dbReference type="Proteomes" id="UP000261032">
    <property type="component" value="Unassembled WGS sequence"/>
</dbReference>
<dbReference type="GeneID" id="64195937"/>
<organism evidence="2 3">
    <name type="scientific">Thomasclavelia ramosa</name>
    <dbReference type="NCBI Taxonomy" id="1547"/>
    <lineage>
        <taxon>Bacteria</taxon>
        <taxon>Bacillati</taxon>
        <taxon>Bacillota</taxon>
        <taxon>Erysipelotrichia</taxon>
        <taxon>Erysipelotrichales</taxon>
        <taxon>Coprobacillaceae</taxon>
        <taxon>Thomasclavelia</taxon>
    </lineage>
</organism>
<dbReference type="EMBL" id="QUSL01000009">
    <property type="protein sequence ID" value="RGD86043.1"/>
    <property type="molecule type" value="Genomic_DNA"/>
</dbReference>
<accession>A0A3E3EDR6</accession>
<evidence type="ECO:0000313" key="2">
    <source>
        <dbReference type="EMBL" id="RGD86043.1"/>
    </source>
</evidence>
<sequence length="137" mass="16014">MEIAFDTTESEIEKQQLKFTLEAEKTITECIGILYRENGVSTAIIEVLRKLGNFLSAERTYIIYIKDELMYNDYEWCAENIISQKNTLQGIPLAMIDRWIPYFKNDKCVIIENLEEIKEISLEEYEILDSQSITSLV</sequence>
<protein>
    <submittedName>
        <fullName evidence="2">Uncharacterized protein</fullName>
    </submittedName>
</protein>
<dbReference type="RefSeq" id="WP_003538163.1">
    <property type="nucleotide sequence ID" value="NZ_AP031443.1"/>
</dbReference>
<dbReference type="EMBL" id="JAQLKE010000012">
    <property type="protein sequence ID" value="MDB7083988.1"/>
    <property type="molecule type" value="Genomic_DNA"/>
</dbReference>
<proteinExistence type="predicted"/>
<dbReference type="AlphaFoldDB" id="A0A3E3EDR6"/>
<comment type="caution">
    <text evidence="2">The sequence shown here is derived from an EMBL/GenBank/DDBJ whole genome shotgun (WGS) entry which is preliminary data.</text>
</comment>